<reference evidence="2" key="1">
    <citation type="journal article" date="2020" name="ISME J.">
        <title>Gammaproteobacteria mediating utilization of methyl-, sulfur- and petroleum organic compounds in deep ocean hydrothermal plumes.</title>
        <authorList>
            <person name="Zhou Z."/>
            <person name="Liu Y."/>
            <person name="Pan J."/>
            <person name="Cron B.R."/>
            <person name="Toner B.M."/>
            <person name="Anantharaman K."/>
            <person name="Breier J.A."/>
            <person name="Dick G.J."/>
            <person name="Li M."/>
        </authorList>
    </citation>
    <scope>NUCLEOTIDE SEQUENCE</scope>
    <source>
        <strain evidence="2">SZUA-1501</strain>
    </source>
</reference>
<evidence type="ECO:0000313" key="3">
    <source>
        <dbReference type="Proteomes" id="UP000606463"/>
    </source>
</evidence>
<dbReference type="InterPro" id="IPR039261">
    <property type="entry name" value="FNR_nucleotide-bd"/>
</dbReference>
<dbReference type="EMBL" id="DQVE01000051">
    <property type="protein sequence ID" value="HIP98711.1"/>
    <property type="molecule type" value="Genomic_DNA"/>
</dbReference>
<dbReference type="PROSITE" id="PS51384">
    <property type="entry name" value="FAD_FR"/>
    <property type="match status" value="1"/>
</dbReference>
<feature type="domain" description="FAD-binding FR-type" evidence="1">
    <location>
        <begin position="67"/>
        <end position="166"/>
    </location>
</feature>
<comment type="caution">
    <text evidence="2">The sequence shown here is derived from an EMBL/GenBank/DDBJ whole genome shotgun (WGS) entry which is preliminary data.</text>
</comment>
<evidence type="ECO:0000313" key="2">
    <source>
        <dbReference type="EMBL" id="HIP98711.1"/>
    </source>
</evidence>
<dbReference type="InterPro" id="IPR050353">
    <property type="entry name" value="PyrK_electron_transfer"/>
</dbReference>
<dbReference type="GO" id="GO:0016491">
    <property type="term" value="F:oxidoreductase activity"/>
    <property type="evidence" value="ECO:0007669"/>
    <property type="project" value="InterPro"/>
</dbReference>
<dbReference type="InterPro" id="IPR019480">
    <property type="entry name" value="Dihydroorotate_DH_Fe-S-bd"/>
</dbReference>
<dbReference type="Pfam" id="PF10418">
    <property type="entry name" value="DHODB_Fe-S_bind"/>
    <property type="match status" value="1"/>
</dbReference>
<accession>A0A9D1CFR4</accession>
<dbReference type="PANTHER" id="PTHR43513">
    <property type="entry name" value="DIHYDROOROTATE DEHYDROGENASE B (NAD(+)), ELECTRON TRANSFER SUBUNIT"/>
    <property type="match status" value="1"/>
</dbReference>
<dbReference type="PANTHER" id="PTHR43513:SF3">
    <property type="entry name" value="DIHYDROOROTATE DEHYDROGENASE B (NAD(+)), ELECTRON TRANSFER SUBUNIT-RELATED"/>
    <property type="match status" value="1"/>
</dbReference>
<dbReference type="InterPro" id="IPR017938">
    <property type="entry name" value="Riboflavin_synthase-like_b-brl"/>
</dbReference>
<protein>
    <recommendedName>
        <fullName evidence="1">FAD-binding FR-type domain-containing protein</fullName>
    </recommendedName>
</protein>
<gene>
    <name evidence="2" type="ORF">EYH37_05055</name>
</gene>
<organism evidence="2 3">
    <name type="scientific">Aquifex aeolicus</name>
    <dbReference type="NCBI Taxonomy" id="63363"/>
    <lineage>
        <taxon>Bacteria</taxon>
        <taxon>Pseudomonadati</taxon>
        <taxon>Aquificota</taxon>
        <taxon>Aquificia</taxon>
        <taxon>Aquificales</taxon>
        <taxon>Aquificaceae</taxon>
        <taxon>Aquifex</taxon>
    </lineage>
</organism>
<dbReference type="Gene3D" id="3.40.50.80">
    <property type="entry name" value="Nucleotide-binding domain of ferredoxin-NADP reductase (FNR) module"/>
    <property type="match status" value="1"/>
</dbReference>
<dbReference type="Proteomes" id="UP000606463">
    <property type="component" value="Unassembled WGS sequence"/>
</dbReference>
<dbReference type="Gene3D" id="2.40.30.10">
    <property type="entry name" value="Translation factors"/>
    <property type="match status" value="1"/>
</dbReference>
<proteinExistence type="predicted"/>
<dbReference type="SUPFAM" id="SSF52343">
    <property type="entry name" value="Ferredoxin reductase-like, C-terminal NADP-linked domain"/>
    <property type="match status" value="1"/>
</dbReference>
<dbReference type="InterPro" id="IPR017927">
    <property type="entry name" value="FAD-bd_FR_type"/>
</dbReference>
<sequence>MGTPRLFTAERTWSGLGQANTNPVSEKETKSSNLIVDNFNHPGCFLVSFNKNFRGGGLNPMAKSVVELLTNPKVVGKKQVSPRGYFLEIYLPLVAQKAKAGQFVTFQATEISPRQPLQIVDINPEKGTFSVLVEAYNRATVELVELLEEGEEIFNIEGPNGTPFPVGKYGTVLLVGQGWGAGANYPIAKELLSVQNEVYAILAGGSRENIYCEEEYKTLLGEEKVFVYTEDDDYGKEGGVAQAVEEFIRDVKRPDLVVFAGSPVGGEEVAQITRDKGVKNFSLVASTMLCTSGLCLTCRVKVGDKMVLNCIEGPYLDGNSVDWKMVTFRNGYYWDLEKEGAEYFANKILPKLKRKKQKT</sequence>
<name>A0A9D1CFR4_AQUAO</name>
<dbReference type="SUPFAM" id="SSF63380">
    <property type="entry name" value="Riboflavin synthase domain-like"/>
    <property type="match status" value="1"/>
</dbReference>
<evidence type="ECO:0000259" key="1">
    <source>
        <dbReference type="PROSITE" id="PS51384"/>
    </source>
</evidence>
<dbReference type="AlphaFoldDB" id="A0A9D1CFR4"/>